<organism evidence="5 6">
    <name type="scientific">Aeromicrobium panaciterrae</name>
    <dbReference type="NCBI Taxonomy" id="363861"/>
    <lineage>
        <taxon>Bacteria</taxon>
        <taxon>Bacillati</taxon>
        <taxon>Actinomycetota</taxon>
        <taxon>Actinomycetes</taxon>
        <taxon>Propionibacteriales</taxon>
        <taxon>Nocardioidaceae</taxon>
        <taxon>Aeromicrobium</taxon>
    </lineage>
</organism>
<dbReference type="InterPro" id="IPR011098">
    <property type="entry name" value="G5_dom"/>
</dbReference>
<gene>
    <name evidence="5" type="ORF">J2X11_000926</name>
</gene>
<dbReference type="Proteomes" id="UP001257739">
    <property type="component" value="Unassembled WGS sequence"/>
</dbReference>
<dbReference type="InterPro" id="IPR023346">
    <property type="entry name" value="Lysozyme-like_dom_sf"/>
</dbReference>
<dbReference type="SMART" id="SM01208">
    <property type="entry name" value="G5"/>
    <property type="match status" value="1"/>
</dbReference>
<keyword evidence="3" id="KW-0378">Hydrolase</keyword>
<comment type="similarity">
    <text evidence="1">Belongs to the transglycosylase family. Rpf subfamily.</text>
</comment>
<dbReference type="SUPFAM" id="SSF53955">
    <property type="entry name" value="Lysozyme-like"/>
    <property type="match status" value="1"/>
</dbReference>
<evidence type="ECO:0000313" key="5">
    <source>
        <dbReference type="EMBL" id="MDR7086087.1"/>
    </source>
</evidence>
<evidence type="ECO:0000256" key="2">
    <source>
        <dbReference type="ARBA" id="ARBA00022729"/>
    </source>
</evidence>
<proteinExistence type="inferred from homology"/>
<dbReference type="CDD" id="cd13925">
    <property type="entry name" value="RPF"/>
    <property type="match status" value="1"/>
</dbReference>
<keyword evidence="6" id="KW-1185">Reference proteome</keyword>
<dbReference type="Pfam" id="PF07501">
    <property type="entry name" value="G5"/>
    <property type="match status" value="1"/>
</dbReference>
<feature type="domain" description="G5" evidence="4">
    <location>
        <begin position="192"/>
        <end position="272"/>
    </location>
</feature>
<dbReference type="Pfam" id="PF03990">
    <property type="entry name" value="DUF348"/>
    <property type="match status" value="3"/>
</dbReference>
<dbReference type="InterPro" id="IPR010618">
    <property type="entry name" value="RPF"/>
</dbReference>
<dbReference type="EMBL" id="JAVDWH010000001">
    <property type="protein sequence ID" value="MDR7086087.1"/>
    <property type="molecule type" value="Genomic_DNA"/>
</dbReference>
<protein>
    <submittedName>
        <fullName evidence="5">Uncharacterized protein YabE (DUF348 family)</fullName>
    </submittedName>
</protein>
<keyword evidence="2" id="KW-0732">Signal</keyword>
<comment type="caution">
    <text evidence="5">The sequence shown here is derived from an EMBL/GenBank/DDBJ whole genome shotgun (WGS) entry which is preliminary data.</text>
</comment>
<sequence length="351" mass="37377">MIALNLAIVLLVAGGTAAYGAFSKTITVTIDGQKDTIRTFGDTVSDVLAAKDITINDGDKLSPSPATAVDDGDSIDISYAKPVTLAVDGTVTKHTVFDRTVGEALDEFGVKPAADAYVSDKRSAPLSRKGSEIVISTEKTLTVVADGKSKKVTTEAPTVAKVLEAANVALDKDDEVKPGKAAFVKPDQKLKVVRIEKVTKTEVVRVKFPVEVRKDSEAMVGEVSVVKAGKKGKSREKVTLVMADGKLRDRIVLTSEVLVKPVGQVESHGTSTTPPDSVWDKIAQCESGGNWHINTGNGYYGGLQFSAATWRSVGGPGLPHQNSREVQIKYAKILQARSGWGQWGCAHARFD</sequence>
<reference evidence="5 6" key="1">
    <citation type="submission" date="2023-07" db="EMBL/GenBank/DDBJ databases">
        <title>Sorghum-associated microbial communities from plants grown in Nebraska, USA.</title>
        <authorList>
            <person name="Schachtman D."/>
        </authorList>
    </citation>
    <scope>NUCLEOTIDE SEQUENCE [LARGE SCALE GENOMIC DNA]</scope>
    <source>
        <strain evidence="5 6">BE248</strain>
    </source>
</reference>
<dbReference type="Gene3D" id="1.10.530.10">
    <property type="match status" value="1"/>
</dbReference>
<dbReference type="Pfam" id="PF06737">
    <property type="entry name" value="Transglycosylas"/>
    <property type="match status" value="1"/>
</dbReference>
<dbReference type="InterPro" id="IPR007137">
    <property type="entry name" value="DUF348"/>
</dbReference>
<dbReference type="RefSeq" id="WP_309967267.1">
    <property type="nucleotide sequence ID" value="NZ_JAVDWH010000001.1"/>
</dbReference>
<evidence type="ECO:0000259" key="4">
    <source>
        <dbReference type="PROSITE" id="PS51109"/>
    </source>
</evidence>
<name>A0ABU1ULM6_9ACTN</name>
<dbReference type="Gene3D" id="2.20.230.10">
    <property type="entry name" value="Resuscitation-promoting factor rpfb"/>
    <property type="match status" value="1"/>
</dbReference>
<dbReference type="PROSITE" id="PS51109">
    <property type="entry name" value="G5"/>
    <property type="match status" value="1"/>
</dbReference>
<evidence type="ECO:0000256" key="1">
    <source>
        <dbReference type="ARBA" id="ARBA00010830"/>
    </source>
</evidence>
<evidence type="ECO:0000313" key="6">
    <source>
        <dbReference type="Proteomes" id="UP001257739"/>
    </source>
</evidence>
<evidence type="ECO:0000256" key="3">
    <source>
        <dbReference type="ARBA" id="ARBA00022801"/>
    </source>
</evidence>
<accession>A0ABU1ULM6</accession>